<comment type="cofactor">
    <cofactor evidence="1">
        <name>[4Fe-4S] cluster</name>
        <dbReference type="ChEBI" id="CHEBI:49883"/>
    </cofactor>
</comment>
<name>A0A1Y2K3B1_9PROT</name>
<evidence type="ECO:0000256" key="4">
    <source>
        <dbReference type="ARBA" id="ARBA00023004"/>
    </source>
</evidence>
<feature type="domain" description="Radical SAM core" evidence="7">
    <location>
        <begin position="176"/>
        <end position="394"/>
    </location>
</feature>
<dbReference type="Gene3D" id="3.80.30.20">
    <property type="entry name" value="tm_1862 like domain"/>
    <property type="match status" value="1"/>
</dbReference>
<dbReference type="SFLD" id="SFLDG01082">
    <property type="entry name" value="B12-binding_domain_containing"/>
    <property type="match status" value="1"/>
</dbReference>
<dbReference type="InterPro" id="IPR007197">
    <property type="entry name" value="rSAM"/>
</dbReference>
<dbReference type="GO" id="GO:0005829">
    <property type="term" value="C:cytosol"/>
    <property type="evidence" value="ECO:0007669"/>
    <property type="project" value="TreeGrafter"/>
</dbReference>
<dbReference type="Gene3D" id="3.40.50.280">
    <property type="entry name" value="Cobalamin-binding domain"/>
    <property type="match status" value="1"/>
</dbReference>
<dbReference type="Pfam" id="PF04055">
    <property type="entry name" value="Radical_SAM"/>
    <property type="match status" value="1"/>
</dbReference>
<evidence type="ECO:0000313" key="8">
    <source>
        <dbReference type="EMBL" id="OSM02157.1"/>
    </source>
</evidence>
<dbReference type="PANTHER" id="PTHR43409:SF16">
    <property type="entry name" value="SLR0320 PROTEIN"/>
    <property type="match status" value="1"/>
</dbReference>
<dbReference type="CDD" id="cd02068">
    <property type="entry name" value="radical_SAM_B12_BD"/>
    <property type="match status" value="1"/>
</dbReference>
<dbReference type="InterPro" id="IPR034466">
    <property type="entry name" value="Methyltransferase_Class_B"/>
</dbReference>
<dbReference type="EMBL" id="LVJN01000020">
    <property type="protein sequence ID" value="OSM02157.1"/>
    <property type="molecule type" value="Genomic_DNA"/>
</dbReference>
<dbReference type="STRING" id="1434232.MAIT1_02257"/>
<accession>A0A1Y2K3B1</accession>
<dbReference type="InterPro" id="IPR023404">
    <property type="entry name" value="rSAM_horseshoe"/>
</dbReference>
<dbReference type="SMART" id="SM00729">
    <property type="entry name" value="Elp3"/>
    <property type="match status" value="1"/>
</dbReference>
<keyword evidence="9" id="KW-1185">Reference proteome</keyword>
<keyword evidence="4" id="KW-0408">Iron</keyword>
<sequence>MVYNADFNPDLEHHVNVSNDYLFSAGFERYQRCLKDLDAPVWDEVRQTLAEYRPDVLGVTVKTQNYHSALQVARLAKQQNPDCFVIFGGPHPTMAGEESLEDPVVDMTVLAEGENTLVEILQTLSNSETPEFGAIAGIIYRGPDGLVRTPARGNHDNLDDFPNPIEALPEVLKDFDVYPANALARIFATRGCPYQCTFCGSVSMWTRKVRFRSPQNVVGEIKALLARGATHVHFEDDTFGVKKSYIRELCALIAQECPGLSWSCEITVQLADDENLRNMRAAGCHQVTLGIESGDDEMLKRIKKNITTEQAVAAVERCRKHDITPYVFLMFGFPEEDEKSIRGTLDIIPRLNSPSICFSVFTPYPGSQLFEQCKSWGMIDDKMDYSRFNHQSPDNHFSRNLSKETLDLHLHEAIRRIDRQEARVAKRMRRERGLRLLREQGGFAALRWALSGVARRLAPRPAE</sequence>
<dbReference type="SFLD" id="SFLDS00029">
    <property type="entry name" value="Radical_SAM"/>
    <property type="match status" value="1"/>
</dbReference>
<comment type="caution">
    <text evidence="8">The sequence shown here is derived from an EMBL/GenBank/DDBJ whole genome shotgun (WGS) entry which is preliminary data.</text>
</comment>
<keyword evidence="5" id="KW-0411">Iron-sulfur</keyword>
<feature type="domain" description="B12-binding" evidence="6">
    <location>
        <begin position="1"/>
        <end position="131"/>
    </location>
</feature>
<evidence type="ECO:0000259" key="6">
    <source>
        <dbReference type="PROSITE" id="PS51332"/>
    </source>
</evidence>
<evidence type="ECO:0000256" key="2">
    <source>
        <dbReference type="ARBA" id="ARBA00022691"/>
    </source>
</evidence>
<dbReference type="InterPro" id="IPR006638">
    <property type="entry name" value="Elp3/MiaA/NifB-like_rSAM"/>
</dbReference>
<evidence type="ECO:0000256" key="5">
    <source>
        <dbReference type="ARBA" id="ARBA00023014"/>
    </source>
</evidence>
<dbReference type="GO" id="GO:0046872">
    <property type="term" value="F:metal ion binding"/>
    <property type="evidence" value="ECO:0007669"/>
    <property type="project" value="UniProtKB-KW"/>
</dbReference>
<dbReference type="CDD" id="cd01335">
    <property type="entry name" value="Radical_SAM"/>
    <property type="match status" value="1"/>
</dbReference>
<dbReference type="GO" id="GO:0031419">
    <property type="term" value="F:cobalamin binding"/>
    <property type="evidence" value="ECO:0007669"/>
    <property type="project" value="InterPro"/>
</dbReference>
<keyword evidence="2" id="KW-0949">S-adenosyl-L-methionine</keyword>
<dbReference type="PROSITE" id="PS51918">
    <property type="entry name" value="RADICAL_SAM"/>
    <property type="match status" value="1"/>
</dbReference>
<dbReference type="SUPFAM" id="SSF102114">
    <property type="entry name" value="Radical SAM enzymes"/>
    <property type="match status" value="1"/>
</dbReference>
<dbReference type="InterPro" id="IPR006158">
    <property type="entry name" value="Cobalamin-bd"/>
</dbReference>
<dbReference type="InterPro" id="IPR058240">
    <property type="entry name" value="rSAM_sf"/>
</dbReference>
<dbReference type="InterPro" id="IPR036724">
    <property type="entry name" value="Cobalamin-bd_sf"/>
</dbReference>
<protein>
    <submittedName>
        <fullName evidence="8">Putative Fe-S oxidoreductase</fullName>
    </submittedName>
</protein>
<gene>
    <name evidence="8" type="ORF">MAIT1_02257</name>
</gene>
<dbReference type="Pfam" id="PF02310">
    <property type="entry name" value="B12-binding"/>
    <property type="match status" value="1"/>
</dbReference>
<dbReference type="Proteomes" id="UP000194003">
    <property type="component" value="Unassembled WGS sequence"/>
</dbReference>
<reference evidence="8 9" key="1">
    <citation type="journal article" date="2016" name="BMC Genomics">
        <title>Combined genomic and structural analyses of a cultured magnetotactic bacterium reveals its niche adaptation to a dynamic environment.</title>
        <authorList>
            <person name="Araujo A.C."/>
            <person name="Morillo V."/>
            <person name="Cypriano J."/>
            <person name="Teixeira L.C."/>
            <person name="Leao P."/>
            <person name="Lyra S."/>
            <person name="Almeida L.G."/>
            <person name="Bazylinski D.A."/>
            <person name="Vasconcellos A.T."/>
            <person name="Abreu F."/>
            <person name="Lins U."/>
        </authorList>
    </citation>
    <scope>NUCLEOTIDE SEQUENCE [LARGE SCALE GENOMIC DNA]</scope>
    <source>
        <strain evidence="8 9">IT-1</strain>
    </source>
</reference>
<evidence type="ECO:0000256" key="1">
    <source>
        <dbReference type="ARBA" id="ARBA00001966"/>
    </source>
</evidence>
<dbReference type="PANTHER" id="PTHR43409">
    <property type="entry name" value="ANAEROBIC MAGNESIUM-PROTOPORPHYRIN IX MONOMETHYL ESTER CYCLASE-RELATED"/>
    <property type="match status" value="1"/>
</dbReference>
<keyword evidence="3" id="KW-0479">Metal-binding</keyword>
<dbReference type="PROSITE" id="PS51332">
    <property type="entry name" value="B12_BINDING"/>
    <property type="match status" value="1"/>
</dbReference>
<evidence type="ECO:0000256" key="3">
    <source>
        <dbReference type="ARBA" id="ARBA00022723"/>
    </source>
</evidence>
<dbReference type="GO" id="GO:0003824">
    <property type="term" value="F:catalytic activity"/>
    <property type="evidence" value="ECO:0007669"/>
    <property type="project" value="InterPro"/>
</dbReference>
<dbReference type="InterPro" id="IPR051198">
    <property type="entry name" value="BchE-like"/>
</dbReference>
<organism evidence="8 9">
    <name type="scientific">Magnetofaba australis IT-1</name>
    <dbReference type="NCBI Taxonomy" id="1434232"/>
    <lineage>
        <taxon>Bacteria</taxon>
        <taxon>Pseudomonadati</taxon>
        <taxon>Pseudomonadota</taxon>
        <taxon>Magnetococcia</taxon>
        <taxon>Magnetococcales</taxon>
        <taxon>Magnetococcaceae</taxon>
        <taxon>Magnetofaba</taxon>
    </lineage>
</organism>
<dbReference type="SUPFAM" id="SSF52242">
    <property type="entry name" value="Cobalamin (vitamin B12)-binding domain"/>
    <property type="match status" value="1"/>
</dbReference>
<proteinExistence type="predicted"/>
<evidence type="ECO:0000259" key="7">
    <source>
        <dbReference type="PROSITE" id="PS51918"/>
    </source>
</evidence>
<dbReference type="AlphaFoldDB" id="A0A1Y2K3B1"/>
<evidence type="ECO:0000313" key="9">
    <source>
        <dbReference type="Proteomes" id="UP000194003"/>
    </source>
</evidence>
<dbReference type="GO" id="GO:0051539">
    <property type="term" value="F:4 iron, 4 sulfur cluster binding"/>
    <property type="evidence" value="ECO:0007669"/>
    <property type="project" value="UniProtKB-KW"/>
</dbReference>
<dbReference type="SFLD" id="SFLDG01123">
    <property type="entry name" value="methyltransferase_(Class_B)"/>
    <property type="match status" value="1"/>
</dbReference>